<dbReference type="InParanoid" id="A0A4Q1BGG5"/>
<gene>
    <name evidence="2" type="ORF">M231_06235</name>
</gene>
<dbReference type="OrthoDB" id="2567960at2759"/>
<dbReference type="SUPFAM" id="SSF82199">
    <property type="entry name" value="SET domain"/>
    <property type="match status" value="1"/>
</dbReference>
<dbReference type="InterPro" id="IPR001214">
    <property type="entry name" value="SET_dom"/>
</dbReference>
<dbReference type="SUPFAM" id="SSF48452">
    <property type="entry name" value="TPR-like"/>
    <property type="match status" value="1"/>
</dbReference>
<dbReference type="Proteomes" id="UP000289152">
    <property type="component" value="Unassembled WGS sequence"/>
</dbReference>
<dbReference type="Gene3D" id="2.170.270.10">
    <property type="entry name" value="SET domain"/>
    <property type="match status" value="1"/>
</dbReference>
<keyword evidence="3" id="KW-1185">Reference proteome</keyword>
<evidence type="ECO:0000313" key="2">
    <source>
        <dbReference type="EMBL" id="RXK36513.1"/>
    </source>
</evidence>
<dbReference type="InterPro" id="IPR046341">
    <property type="entry name" value="SET_dom_sf"/>
</dbReference>
<dbReference type="PANTHER" id="PTHR47643">
    <property type="entry name" value="TPR DOMAIN PROTEIN (AFU_ORTHOLOGUE AFUA_5G12710)"/>
    <property type="match status" value="1"/>
</dbReference>
<proteinExistence type="predicted"/>
<accession>A0A4Q1BGG5</accession>
<protein>
    <recommendedName>
        <fullName evidence="1">SET domain-containing protein</fullName>
    </recommendedName>
</protein>
<reference evidence="2 3" key="1">
    <citation type="submission" date="2016-06" db="EMBL/GenBank/DDBJ databases">
        <title>Evolution of pathogenesis and genome organization in the Tremellales.</title>
        <authorList>
            <person name="Cuomo C."/>
            <person name="Litvintseva A."/>
            <person name="Heitman J."/>
            <person name="Chen Y."/>
            <person name="Sun S."/>
            <person name="Springer D."/>
            <person name="Dromer F."/>
            <person name="Young S."/>
            <person name="Zeng Q."/>
            <person name="Chapman S."/>
            <person name="Gujja S."/>
            <person name="Saif S."/>
            <person name="Birren B."/>
        </authorList>
    </citation>
    <scope>NUCLEOTIDE SEQUENCE [LARGE SCALE GENOMIC DNA]</scope>
    <source>
        <strain evidence="2 3">ATCC 28783</strain>
    </source>
</reference>
<dbReference type="PANTHER" id="PTHR47643:SF2">
    <property type="entry name" value="TPR DOMAIN PROTEIN (AFU_ORTHOLOGUE AFUA_5G12710)"/>
    <property type="match status" value="1"/>
</dbReference>
<name>A0A4Q1BGG5_TREME</name>
<dbReference type="AlphaFoldDB" id="A0A4Q1BGG5"/>
<comment type="caution">
    <text evidence="2">The sequence shown here is derived from an EMBL/GenBank/DDBJ whole genome shotgun (WGS) entry which is preliminary data.</text>
</comment>
<sequence length="715" mass="80350">MSETFAKAMQAHTKLRDEYGDSTPPFEIYLPQFMIYERNTNTKPLPLKHFTDRRKLVSDLDDSPADKKQDVFQKADQVVYTFVGEPTTSAVEDTTGVAMKVKLGNVALAAGAEPDLETLDQTYPVGAILAIREPRVRFTTLSGGETEIRVDVASDIVRICEIDPEIRDVHWKYPSPYVDLRTPQELKAEGNMAMQAGNVSLACALYSTALLFPPSKLDPSLSFALRLNRALANIRLGRYATAHLDCLDAEQLQYQPTPDQMKKLLWRKAQSAYELRMWTLAGELARNALKVGVKEAIIMLREVKLRQEEENGKFDWNGHRQSLAKKGTTTMSDYVGPIEVVHIPGRGRGIVLTADVKAGQLLLVDTNLLNRTLPAKPLFRETNFKDQTINKSTVVLGRSTAVDELMENPGTVKVWTDLCNHATEPNYRIPPLRVSPTIESLRKPVIVNSMAIGQAISVNAFAVHTTKGERLLTVQRLASFFNHSCIPNVHTTSTATTDAMRATADMSKGTELTISYYDRHTAFSVRSARATSWGFRCTCQLCREDAADDHISRERLQKKFELMTMMMGTPFADSELETLQMLLHTAKIGTTYRQTRTYKLDMYPGQIVKALETCDENAAMEAFKMLGATWATPTQRRRHGRMIHTLGVLRESQVIDLIVMARIFKSWATEWINTACWVHDVTYGGGRQYFEDQYGHLIPTGVKWVYKCPIVGVPT</sequence>
<dbReference type="InterPro" id="IPR053209">
    <property type="entry name" value="Gramillin-biosynth_MTr"/>
</dbReference>
<dbReference type="CDD" id="cd20071">
    <property type="entry name" value="SET_SMYD"/>
    <property type="match status" value="1"/>
</dbReference>
<organism evidence="2 3">
    <name type="scientific">Tremella mesenterica</name>
    <name type="common">Jelly fungus</name>
    <dbReference type="NCBI Taxonomy" id="5217"/>
    <lineage>
        <taxon>Eukaryota</taxon>
        <taxon>Fungi</taxon>
        <taxon>Dikarya</taxon>
        <taxon>Basidiomycota</taxon>
        <taxon>Agaricomycotina</taxon>
        <taxon>Tremellomycetes</taxon>
        <taxon>Tremellales</taxon>
        <taxon>Tremellaceae</taxon>
        <taxon>Tremella</taxon>
    </lineage>
</organism>
<dbReference type="VEuPathDB" id="FungiDB:TREMEDRAFT_58685"/>
<dbReference type="PROSITE" id="PS50280">
    <property type="entry name" value="SET"/>
    <property type="match status" value="1"/>
</dbReference>
<feature type="domain" description="SET" evidence="1">
    <location>
        <begin position="336"/>
        <end position="517"/>
    </location>
</feature>
<evidence type="ECO:0000313" key="3">
    <source>
        <dbReference type="Proteomes" id="UP000289152"/>
    </source>
</evidence>
<dbReference type="Pfam" id="PF00856">
    <property type="entry name" value="SET"/>
    <property type="match status" value="1"/>
</dbReference>
<evidence type="ECO:0000259" key="1">
    <source>
        <dbReference type="PROSITE" id="PS50280"/>
    </source>
</evidence>
<dbReference type="STRING" id="5217.A0A4Q1BGG5"/>
<dbReference type="Gene3D" id="1.25.40.10">
    <property type="entry name" value="Tetratricopeptide repeat domain"/>
    <property type="match status" value="1"/>
</dbReference>
<dbReference type="InterPro" id="IPR011990">
    <property type="entry name" value="TPR-like_helical_dom_sf"/>
</dbReference>
<dbReference type="EMBL" id="SDIL01000095">
    <property type="protein sequence ID" value="RXK36513.1"/>
    <property type="molecule type" value="Genomic_DNA"/>
</dbReference>